<organism evidence="2 3">
    <name type="scientific">Portunus trituberculatus</name>
    <name type="common">Swimming crab</name>
    <name type="synonym">Neptunus trituberculatus</name>
    <dbReference type="NCBI Taxonomy" id="210409"/>
    <lineage>
        <taxon>Eukaryota</taxon>
        <taxon>Metazoa</taxon>
        <taxon>Ecdysozoa</taxon>
        <taxon>Arthropoda</taxon>
        <taxon>Crustacea</taxon>
        <taxon>Multicrustacea</taxon>
        <taxon>Malacostraca</taxon>
        <taxon>Eumalacostraca</taxon>
        <taxon>Eucarida</taxon>
        <taxon>Decapoda</taxon>
        <taxon>Pleocyemata</taxon>
        <taxon>Brachyura</taxon>
        <taxon>Eubrachyura</taxon>
        <taxon>Portunoidea</taxon>
        <taxon>Portunidae</taxon>
        <taxon>Portuninae</taxon>
        <taxon>Portunus</taxon>
    </lineage>
</organism>
<comment type="caution">
    <text evidence="2">The sequence shown here is derived from an EMBL/GenBank/DDBJ whole genome shotgun (WGS) entry which is preliminary data.</text>
</comment>
<keyword evidence="1" id="KW-0812">Transmembrane</keyword>
<keyword evidence="3" id="KW-1185">Reference proteome</keyword>
<dbReference type="EMBL" id="VSRR010012490">
    <property type="protein sequence ID" value="MPC54607.1"/>
    <property type="molecule type" value="Genomic_DNA"/>
</dbReference>
<evidence type="ECO:0000256" key="1">
    <source>
        <dbReference type="SAM" id="Phobius"/>
    </source>
</evidence>
<keyword evidence="1" id="KW-0472">Membrane</keyword>
<feature type="transmembrane region" description="Helical" evidence="1">
    <location>
        <begin position="20"/>
        <end position="37"/>
    </location>
</feature>
<keyword evidence="1" id="KW-1133">Transmembrane helix</keyword>
<accession>A0A5B7GB62</accession>
<evidence type="ECO:0000313" key="3">
    <source>
        <dbReference type="Proteomes" id="UP000324222"/>
    </source>
</evidence>
<gene>
    <name evidence="2" type="ORF">E2C01_048530</name>
</gene>
<dbReference type="AlphaFoldDB" id="A0A5B7GB62"/>
<evidence type="ECO:0000313" key="2">
    <source>
        <dbReference type="EMBL" id="MPC54607.1"/>
    </source>
</evidence>
<dbReference type="Proteomes" id="UP000324222">
    <property type="component" value="Unassembled WGS sequence"/>
</dbReference>
<protein>
    <submittedName>
        <fullName evidence="2">Uncharacterized protein</fullName>
    </submittedName>
</protein>
<name>A0A5B7GB62_PORTR</name>
<reference evidence="2 3" key="1">
    <citation type="submission" date="2019-05" db="EMBL/GenBank/DDBJ databases">
        <title>Another draft genome of Portunus trituberculatus and its Hox gene families provides insights of decapod evolution.</title>
        <authorList>
            <person name="Jeong J.-H."/>
            <person name="Song I."/>
            <person name="Kim S."/>
            <person name="Choi T."/>
            <person name="Kim D."/>
            <person name="Ryu S."/>
            <person name="Kim W."/>
        </authorList>
    </citation>
    <scope>NUCLEOTIDE SEQUENCE [LARGE SCALE GENOMIC DNA]</scope>
    <source>
        <tissue evidence="2">Muscle</tissue>
    </source>
</reference>
<sequence>MSRLRSRAGWLVDHEVGATLTNIVLALLLAVAIAQFIKRRRKVSLVHYTSNQTAGQTIDYSYH</sequence>
<proteinExistence type="predicted"/>